<dbReference type="PIRSF" id="PIRSF006443">
    <property type="entry name" value="MoaB"/>
    <property type="match status" value="1"/>
</dbReference>
<dbReference type="GO" id="GO:0006777">
    <property type="term" value="P:Mo-molybdopterin cofactor biosynthetic process"/>
    <property type="evidence" value="ECO:0007669"/>
    <property type="project" value="InterPro"/>
</dbReference>
<dbReference type="CDD" id="cd00886">
    <property type="entry name" value="MogA_MoaB"/>
    <property type="match status" value="1"/>
</dbReference>
<gene>
    <name evidence="2" type="ordered locus">Ta0493</name>
</gene>
<evidence type="ECO:0000259" key="1">
    <source>
        <dbReference type="SMART" id="SM00852"/>
    </source>
</evidence>
<dbReference type="Gene3D" id="3.40.980.10">
    <property type="entry name" value="MoaB/Mog-like domain"/>
    <property type="match status" value="1"/>
</dbReference>
<proteinExistence type="predicted"/>
<dbReference type="Proteomes" id="UP000001024">
    <property type="component" value="Chromosome"/>
</dbReference>
<dbReference type="GO" id="GO:0005829">
    <property type="term" value="C:cytosol"/>
    <property type="evidence" value="ECO:0007669"/>
    <property type="project" value="TreeGrafter"/>
</dbReference>
<dbReference type="EMBL" id="AL445064">
    <property type="protein sequence ID" value="CAC11635.1"/>
    <property type="molecule type" value="Genomic_DNA"/>
</dbReference>
<dbReference type="HOGENOM" id="CLU_077358_2_3_2"/>
<dbReference type="InParanoid" id="Q9HKV0"/>
<dbReference type="RefSeq" id="WP_010900920.1">
    <property type="nucleotide sequence ID" value="NC_002578.1"/>
</dbReference>
<dbReference type="PANTHER" id="PTHR43232:SF2">
    <property type="entry name" value="MOLYBDENUM COFACTOR BIOSYNTHESIS PROTEIN B"/>
    <property type="match status" value="1"/>
</dbReference>
<dbReference type="AlphaFoldDB" id="Q9HKV0"/>
<protein>
    <submittedName>
        <fullName evidence="2">Molybdopterin biosynthesis protein MoaB related protein</fullName>
    </submittedName>
</protein>
<dbReference type="InterPro" id="IPR001453">
    <property type="entry name" value="MoaB/Mog_dom"/>
</dbReference>
<dbReference type="KEGG" id="tac:Ta0493"/>
<dbReference type="OrthoDB" id="205337at2157"/>
<feature type="domain" description="MoaB/Mog" evidence="1">
    <location>
        <begin position="17"/>
        <end position="155"/>
    </location>
</feature>
<dbReference type="Pfam" id="PF00994">
    <property type="entry name" value="MoCF_biosynth"/>
    <property type="match status" value="1"/>
</dbReference>
<dbReference type="SMART" id="SM00852">
    <property type="entry name" value="MoCF_biosynth"/>
    <property type="match status" value="1"/>
</dbReference>
<reference evidence="2 3" key="1">
    <citation type="journal article" date="2000" name="Nature">
        <title>The genome sequence of the thermoacidophilic scavenger Thermoplasma acidophilum.</title>
        <authorList>
            <person name="Ruepp A."/>
            <person name="Graml W."/>
            <person name="Santos-Martinez M.L."/>
            <person name="Koretke K.K."/>
            <person name="Volker C."/>
            <person name="Mewes H.W."/>
            <person name="Frishman D."/>
            <person name="Stocker S."/>
            <person name="Lupas A.N."/>
            <person name="Baumeister W."/>
        </authorList>
    </citation>
    <scope>NUCLEOTIDE SEQUENCE [LARGE SCALE GENOMIC DNA]</scope>
    <source>
        <strain evidence="3">ATCC 25905 / DSM 1728 / JCM 9062 / NBRC 15155 / AMRC-C165</strain>
    </source>
</reference>
<evidence type="ECO:0000313" key="2">
    <source>
        <dbReference type="EMBL" id="CAC11635.1"/>
    </source>
</evidence>
<evidence type="ECO:0000313" key="3">
    <source>
        <dbReference type="Proteomes" id="UP000001024"/>
    </source>
</evidence>
<organism evidence="2 3">
    <name type="scientific">Thermoplasma acidophilum (strain ATCC 25905 / DSM 1728 / JCM 9062 / NBRC 15155 / AMRC-C165)</name>
    <dbReference type="NCBI Taxonomy" id="273075"/>
    <lineage>
        <taxon>Archaea</taxon>
        <taxon>Methanobacteriati</taxon>
        <taxon>Thermoplasmatota</taxon>
        <taxon>Thermoplasmata</taxon>
        <taxon>Thermoplasmatales</taxon>
        <taxon>Thermoplasmataceae</taxon>
        <taxon>Thermoplasma</taxon>
    </lineage>
</organism>
<keyword evidence="3" id="KW-1185">Reference proteome</keyword>
<sequence>MEERPHHGEKPGRLRIKIITVSSTRTPDTDESGRILEKHFEMHSISRTIIRDDPVQILSELFKDFTDYDAFVYNGGTGVSRYDLTSVTLRRVADKEVPGFGEIFRRRSEAQAGVFAYISSSNLFIIYGKPVFVLPGSPKAQDVGAKLILEMIDHVIYETRKE</sequence>
<dbReference type="FunCoup" id="Q9HKV0">
    <property type="interactions" value="57"/>
</dbReference>
<dbReference type="PaxDb" id="273075-Ta0493"/>
<dbReference type="InterPro" id="IPR036425">
    <property type="entry name" value="MoaB/Mog-like_dom_sf"/>
</dbReference>
<name>Q9HKV0_THEAC</name>
<accession>Q9HKV0</accession>
<dbReference type="eggNOG" id="arCOG00214">
    <property type="taxonomic scope" value="Archaea"/>
</dbReference>
<dbReference type="SUPFAM" id="SSF53218">
    <property type="entry name" value="Molybdenum cofactor biosynthesis proteins"/>
    <property type="match status" value="1"/>
</dbReference>
<dbReference type="InterPro" id="IPR012245">
    <property type="entry name" value="MoaB"/>
</dbReference>
<dbReference type="PANTHER" id="PTHR43232">
    <property type="entry name" value="MOLYBDENUM COFACTOR BIOSYNTHESIS PROTEIN B"/>
    <property type="match status" value="1"/>
</dbReference>
<dbReference type="EnsemblBacteria" id="CAC11635">
    <property type="protein sequence ID" value="CAC11635"/>
    <property type="gene ID" value="CAC11635"/>
</dbReference>
<dbReference type="STRING" id="273075.gene:9571713"/>